<gene>
    <name evidence="1" type="ORF">ACOLOM_LOCUS10007</name>
</gene>
<accession>A0ACA9P6Y8</accession>
<keyword evidence="2" id="KW-1185">Reference proteome</keyword>
<name>A0ACA9P6Y8_9GLOM</name>
<organism evidence="1 2">
    <name type="scientific">Acaulospora colombiana</name>
    <dbReference type="NCBI Taxonomy" id="27376"/>
    <lineage>
        <taxon>Eukaryota</taxon>
        <taxon>Fungi</taxon>
        <taxon>Fungi incertae sedis</taxon>
        <taxon>Mucoromycota</taxon>
        <taxon>Glomeromycotina</taxon>
        <taxon>Glomeromycetes</taxon>
        <taxon>Diversisporales</taxon>
        <taxon>Acaulosporaceae</taxon>
        <taxon>Acaulospora</taxon>
    </lineage>
</organism>
<reference evidence="1" key="1">
    <citation type="submission" date="2021-06" db="EMBL/GenBank/DDBJ databases">
        <authorList>
            <person name="Kallberg Y."/>
            <person name="Tangrot J."/>
            <person name="Rosling A."/>
        </authorList>
    </citation>
    <scope>NUCLEOTIDE SEQUENCE</scope>
    <source>
        <strain evidence="1">CL356</strain>
    </source>
</reference>
<proteinExistence type="predicted"/>
<dbReference type="EMBL" id="CAJVPT010030742">
    <property type="protein sequence ID" value="CAG8695374.1"/>
    <property type="molecule type" value="Genomic_DNA"/>
</dbReference>
<feature type="non-terminal residue" evidence="1">
    <location>
        <position position="1"/>
    </location>
</feature>
<evidence type="ECO:0000313" key="2">
    <source>
        <dbReference type="Proteomes" id="UP000789525"/>
    </source>
</evidence>
<comment type="caution">
    <text evidence="1">The sequence shown here is derived from an EMBL/GenBank/DDBJ whole genome shotgun (WGS) entry which is preliminary data.</text>
</comment>
<dbReference type="Proteomes" id="UP000789525">
    <property type="component" value="Unassembled WGS sequence"/>
</dbReference>
<sequence length="659" mass="72612">VTSAEPLAFFVTMLRILTVYQTTFDMVISASIILGPLLATKLYGPLVREGPKSIVLLVLYTLLSSLSDIGFLGFYTCTIEGPVQYDRPGSITDEQLARSTILSNFISGSNPDSIPAYRCNASSIRNTSLPDTPLYACAEWHNSTLLDPALFTGINSTDSDMLLPRRLGRYADISSNTTSFQVNAGIRRIQVPTISNGILVKPTDTGFQAVFGVPNITVDQKFTLEKAMALEVEVGCMSLGIYSVKDANGPADLAPTFIQTNGTWRRYSGPDGLYDLLSNWTDAMREYSRPLFNTSTLNSEGLMLSINWYPAKFTDATFVDRTLLTTDNSWGYGDQDWFIQGCGNSLKERLGLPLTNTTGTNNYACSLLGLSGTISQNGKFVQVQNKMLCASIPQINMVTATIQSNSKNSISLEISCIPSDLHYVRADYWETQQIGVDTQYTILEPIERFTLGENPDGLSTHYISQRQDYDNSVRIQGPGSAGNVLARIGLKVITPPVRSSIQTMEETGREAIFSPSTITRWTGQVGSSIILASLQYNPWVALESPPIAITSGTGSTATCYHPTYAVAFLLPALAATIALFWFLNVLTDLSIRHLRYVRTCYGGLYTYWKAVYPDVSPEDTILIWKQHANPHLDVYSSQKYVPIERDAPTAVDYLELTKD</sequence>
<evidence type="ECO:0000313" key="1">
    <source>
        <dbReference type="EMBL" id="CAG8695374.1"/>
    </source>
</evidence>
<protein>
    <submittedName>
        <fullName evidence="1">2486_t:CDS:1</fullName>
    </submittedName>
</protein>